<dbReference type="InterPro" id="IPR006594">
    <property type="entry name" value="LisH"/>
</dbReference>
<name>A0A371ELW3_MUCPR</name>
<dbReference type="PANTHER" id="PTHR13129:SF4">
    <property type="entry name" value="DDB1- AND CUL4-ASSOCIATED FACTOR 1"/>
    <property type="match status" value="1"/>
</dbReference>
<dbReference type="InterPro" id="IPR015943">
    <property type="entry name" value="WD40/YVTN_repeat-like_dom_sf"/>
</dbReference>
<dbReference type="AlphaFoldDB" id="A0A371ELW3"/>
<gene>
    <name evidence="6" type="primary">DCAF1</name>
    <name evidence="6" type="ORF">CR513_54129</name>
</gene>
<comment type="pathway">
    <text evidence="2">Protein modification; protein ubiquitination.</text>
</comment>
<comment type="similarity">
    <text evidence="3">Belongs to the VPRBP/DCAF1 family.</text>
</comment>
<evidence type="ECO:0000313" key="7">
    <source>
        <dbReference type="Proteomes" id="UP000257109"/>
    </source>
</evidence>
<dbReference type="InterPro" id="IPR033270">
    <property type="entry name" value="VPRBP/DCAF1"/>
</dbReference>
<comment type="caution">
    <text evidence="6">The sequence shown here is derived from an EMBL/GenBank/DDBJ whole genome shotgun (WGS) entry which is preliminary data.</text>
</comment>
<evidence type="ECO:0000256" key="2">
    <source>
        <dbReference type="ARBA" id="ARBA00004906"/>
    </source>
</evidence>
<keyword evidence="5" id="KW-0539">Nucleus</keyword>
<dbReference type="OrthoDB" id="1420029at2759"/>
<proteinExistence type="inferred from homology"/>
<dbReference type="GO" id="GO:0016567">
    <property type="term" value="P:protein ubiquitination"/>
    <property type="evidence" value="ECO:0007669"/>
    <property type="project" value="UniProtKB-UniPathway"/>
</dbReference>
<dbReference type="SUPFAM" id="SSF50978">
    <property type="entry name" value="WD40 repeat-like"/>
    <property type="match status" value="1"/>
</dbReference>
<comment type="subcellular location">
    <subcellularLocation>
        <location evidence="1">Nucleus</location>
    </subcellularLocation>
</comment>
<keyword evidence="7" id="KW-1185">Reference proteome</keyword>
<reference evidence="6" key="1">
    <citation type="submission" date="2018-05" db="EMBL/GenBank/DDBJ databases">
        <title>Draft genome of Mucuna pruriens seed.</title>
        <authorList>
            <person name="Nnadi N.E."/>
            <person name="Vos R."/>
            <person name="Hasami M.H."/>
            <person name="Devisetty U.K."/>
            <person name="Aguiy J.C."/>
        </authorList>
    </citation>
    <scope>NUCLEOTIDE SEQUENCE [LARGE SCALE GENOMIC DNA]</scope>
    <source>
        <strain evidence="6">JCA_2017</strain>
    </source>
</reference>
<dbReference type="Proteomes" id="UP000257109">
    <property type="component" value="Unassembled WGS sequence"/>
</dbReference>
<keyword evidence="4" id="KW-0833">Ubl conjugation pathway</keyword>
<dbReference type="UniPathway" id="UPA00143"/>
<dbReference type="STRING" id="157652.A0A371ELW3"/>
<evidence type="ECO:0000256" key="5">
    <source>
        <dbReference type="ARBA" id="ARBA00023242"/>
    </source>
</evidence>
<organism evidence="6 7">
    <name type="scientific">Mucuna pruriens</name>
    <name type="common">Velvet bean</name>
    <name type="synonym">Dolichos pruriens</name>
    <dbReference type="NCBI Taxonomy" id="157652"/>
    <lineage>
        <taxon>Eukaryota</taxon>
        <taxon>Viridiplantae</taxon>
        <taxon>Streptophyta</taxon>
        <taxon>Embryophyta</taxon>
        <taxon>Tracheophyta</taxon>
        <taxon>Spermatophyta</taxon>
        <taxon>Magnoliopsida</taxon>
        <taxon>eudicotyledons</taxon>
        <taxon>Gunneridae</taxon>
        <taxon>Pentapetalae</taxon>
        <taxon>rosids</taxon>
        <taxon>fabids</taxon>
        <taxon>Fabales</taxon>
        <taxon>Fabaceae</taxon>
        <taxon>Papilionoideae</taxon>
        <taxon>50 kb inversion clade</taxon>
        <taxon>NPAAA clade</taxon>
        <taxon>indigoferoid/millettioid clade</taxon>
        <taxon>Phaseoleae</taxon>
        <taxon>Mucuna</taxon>
    </lineage>
</organism>
<evidence type="ECO:0000256" key="3">
    <source>
        <dbReference type="ARBA" id="ARBA00008845"/>
    </source>
</evidence>
<dbReference type="PROSITE" id="PS50896">
    <property type="entry name" value="LISH"/>
    <property type="match status" value="1"/>
</dbReference>
<evidence type="ECO:0000313" key="6">
    <source>
        <dbReference type="EMBL" id="RDX67037.1"/>
    </source>
</evidence>
<evidence type="ECO:0000256" key="1">
    <source>
        <dbReference type="ARBA" id="ARBA00004123"/>
    </source>
</evidence>
<sequence>MAESIGFDGPVLLDEKLREPLSSALVQEVLFRNDASSHVQVKETSTSQPHHQEKIVTNYGHPSTLAATGAATPNLIRIEREAIAAATPITYLPRDLLLLIHEDLLARGLLKTASMLLKEAQLEPYTGEAPPVQLQWPSGRVPGFLSNKLKLNAKDNKDDESEFNTPIILPMKHKLSDSQDIEVLSTSGKRLNCTPSANDHHPNNQEHITLDSLVVEYLKHQHHQCPNPITTLPPLSLLHPHVCPEPKRSHDAPCNVTSHLATREFRSMHGGVYGKRRDRQFAYSRFRPSGLCAHEDLLTCMAFLGDSRSIVVGKNNGELRVKGSSGLRANDGHGYPLTLVQSFISGDRQLLLSSSLKDVKLWDASWLLRDRVWDEYVNEIHLFSGCKAARISNSGSVFAALSSGSGQRQILLYDVQTCQLQSRFSDTSIGNPIYSRIHFSHSDSMLLWNGVLWDPRVSVPVHCFDQITDFGGGGFHPAGNEVIINSEVWDLRKFRVLLSVPSLDQTTITFNGHGDVIYAILRRNIEDVMSTVHTHRLQHPLFAAFLTVDAANYSDIATTEADHCVLDFTTEPTDSFVGLVTMLMNYEDEYEFEDEDDMRSAVRIYEIGSAWMKLDEDYVVDHLTGIKKLV</sequence>
<accession>A0A371ELW3</accession>
<dbReference type="Gene3D" id="2.130.10.10">
    <property type="entry name" value="YVTN repeat-like/Quinoprotein amine dehydrogenase"/>
    <property type="match status" value="1"/>
</dbReference>
<dbReference type="GO" id="GO:0005634">
    <property type="term" value="C:nucleus"/>
    <property type="evidence" value="ECO:0007669"/>
    <property type="project" value="UniProtKB-SubCell"/>
</dbReference>
<feature type="non-terminal residue" evidence="6">
    <location>
        <position position="1"/>
    </location>
</feature>
<evidence type="ECO:0000256" key="4">
    <source>
        <dbReference type="ARBA" id="ARBA00022786"/>
    </source>
</evidence>
<dbReference type="InterPro" id="IPR036322">
    <property type="entry name" value="WD40_repeat_dom_sf"/>
</dbReference>
<protein>
    <submittedName>
        <fullName evidence="6">DDB1-and CUL4-associated factor-like 1</fullName>
    </submittedName>
</protein>
<dbReference type="PANTHER" id="PTHR13129">
    <property type="entry name" value="VPRBP PROTEIN-RELATED"/>
    <property type="match status" value="1"/>
</dbReference>
<dbReference type="GO" id="GO:0080008">
    <property type="term" value="C:Cul4-RING E3 ubiquitin ligase complex"/>
    <property type="evidence" value="ECO:0007669"/>
    <property type="project" value="TreeGrafter"/>
</dbReference>
<dbReference type="EMBL" id="QJKJ01013153">
    <property type="protein sequence ID" value="RDX67037.1"/>
    <property type="molecule type" value="Genomic_DNA"/>
</dbReference>